<feature type="region of interest" description="Disordered" evidence="8">
    <location>
        <begin position="225"/>
        <end position="314"/>
    </location>
</feature>
<dbReference type="GO" id="GO:0003714">
    <property type="term" value="F:transcription corepressor activity"/>
    <property type="evidence" value="ECO:0007669"/>
    <property type="project" value="InterPro"/>
</dbReference>
<dbReference type="PANTHER" id="PTHR12346">
    <property type="entry name" value="SIN3B-RELATED"/>
    <property type="match status" value="1"/>
</dbReference>
<evidence type="ECO:0000256" key="2">
    <source>
        <dbReference type="ARBA" id="ARBA00022491"/>
    </source>
</evidence>
<organism evidence="10 11">
    <name type="scientific">Escallonia herrerae</name>
    <dbReference type="NCBI Taxonomy" id="1293975"/>
    <lineage>
        <taxon>Eukaryota</taxon>
        <taxon>Viridiplantae</taxon>
        <taxon>Streptophyta</taxon>
        <taxon>Embryophyta</taxon>
        <taxon>Tracheophyta</taxon>
        <taxon>Spermatophyta</taxon>
        <taxon>Magnoliopsida</taxon>
        <taxon>eudicotyledons</taxon>
        <taxon>Gunneridae</taxon>
        <taxon>Pentapetalae</taxon>
        <taxon>asterids</taxon>
        <taxon>campanulids</taxon>
        <taxon>Escalloniales</taxon>
        <taxon>Escalloniaceae</taxon>
        <taxon>Escallonia</taxon>
    </lineage>
</organism>
<dbReference type="InterPro" id="IPR031693">
    <property type="entry name" value="Sin3_C"/>
</dbReference>
<dbReference type="PANTHER" id="PTHR12346:SF8">
    <property type="entry name" value="PAIRED AMPHIPATHIC HELIX PROTEIN SIN3-LIKE 2"/>
    <property type="match status" value="1"/>
</dbReference>
<feature type="region of interest" description="Disordered" evidence="8">
    <location>
        <begin position="15"/>
        <end position="54"/>
    </location>
</feature>
<evidence type="ECO:0000256" key="3">
    <source>
        <dbReference type="ARBA" id="ARBA00022737"/>
    </source>
</evidence>
<dbReference type="EMBL" id="JAVXUP010003548">
    <property type="protein sequence ID" value="KAK2998671.1"/>
    <property type="molecule type" value="Genomic_DNA"/>
</dbReference>
<dbReference type="GO" id="GO:0000118">
    <property type="term" value="C:histone deacetylase complex"/>
    <property type="evidence" value="ECO:0007669"/>
    <property type="project" value="TreeGrafter"/>
</dbReference>
<evidence type="ECO:0000256" key="7">
    <source>
        <dbReference type="PROSITE-ProRule" id="PRU00810"/>
    </source>
</evidence>
<evidence type="ECO:0000256" key="6">
    <source>
        <dbReference type="ARBA" id="ARBA00023242"/>
    </source>
</evidence>
<evidence type="ECO:0000256" key="5">
    <source>
        <dbReference type="ARBA" id="ARBA00023163"/>
    </source>
</evidence>
<dbReference type="PROSITE" id="PS51477">
    <property type="entry name" value="PAH"/>
    <property type="match status" value="3"/>
</dbReference>
<keyword evidence="4" id="KW-0805">Transcription regulation</keyword>
<feature type="non-terminal residue" evidence="10">
    <location>
        <position position="1369"/>
    </location>
</feature>
<dbReference type="GO" id="GO:0000122">
    <property type="term" value="P:negative regulation of transcription by RNA polymerase II"/>
    <property type="evidence" value="ECO:0007669"/>
    <property type="project" value="TreeGrafter"/>
</dbReference>
<feature type="region of interest" description="Disordered" evidence="8">
    <location>
        <begin position="980"/>
        <end position="1062"/>
    </location>
</feature>
<dbReference type="Pfam" id="PF02671">
    <property type="entry name" value="PAH"/>
    <property type="match status" value="3"/>
</dbReference>
<feature type="region of interest" description="Disordered" evidence="8">
    <location>
        <begin position="872"/>
        <end position="951"/>
    </location>
</feature>
<keyword evidence="6 7" id="KW-0539">Nucleus</keyword>
<keyword evidence="11" id="KW-1185">Reference proteome</keyword>
<dbReference type="InterPro" id="IPR003822">
    <property type="entry name" value="PAH"/>
</dbReference>
<dbReference type="Pfam" id="PF16879">
    <property type="entry name" value="Sin3a_C"/>
    <property type="match status" value="1"/>
</dbReference>
<dbReference type="Proteomes" id="UP001188597">
    <property type="component" value="Unassembled WGS sequence"/>
</dbReference>
<dbReference type="Pfam" id="PF08295">
    <property type="entry name" value="Sin3_corepress"/>
    <property type="match status" value="1"/>
</dbReference>
<feature type="compositionally biased region" description="Gly residues" evidence="8">
    <location>
        <begin position="31"/>
        <end position="53"/>
    </location>
</feature>
<dbReference type="FunFam" id="1.20.1160.11:FF:000003">
    <property type="entry name" value="Paired amphipathic helix SIN3-like protein"/>
    <property type="match status" value="1"/>
</dbReference>
<gene>
    <name evidence="10" type="ORF">RJ639_022795</name>
</gene>
<dbReference type="InterPro" id="IPR036600">
    <property type="entry name" value="PAH_sf"/>
</dbReference>
<dbReference type="SMART" id="SM00761">
    <property type="entry name" value="HDAC_interact"/>
    <property type="match status" value="1"/>
</dbReference>
<feature type="compositionally biased region" description="Basic and acidic residues" evidence="8">
    <location>
        <begin position="918"/>
        <end position="937"/>
    </location>
</feature>
<keyword evidence="2" id="KW-0678">Repressor</keyword>
<keyword evidence="5" id="KW-0804">Transcription</keyword>
<dbReference type="GO" id="GO:0000785">
    <property type="term" value="C:chromatin"/>
    <property type="evidence" value="ECO:0007669"/>
    <property type="project" value="TreeGrafter"/>
</dbReference>
<proteinExistence type="predicted"/>
<evidence type="ECO:0000313" key="11">
    <source>
        <dbReference type="Proteomes" id="UP001188597"/>
    </source>
</evidence>
<dbReference type="InterPro" id="IPR013194">
    <property type="entry name" value="HDAC_interact_dom"/>
</dbReference>
<dbReference type="InterPro" id="IPR039774">
    <property type="entry name" value="Sin3-like"/>
</dbReference>
<accession>A0AA88UZ60</accession>
<protein>
    <recommendedName>
        <fullName evidence="9">Histone deacetylase interacting domain-containing protein</fullName>
    </recommendedName>
</protein>
<dbReference type="Gene3D" id="1.20.1160.11">
    <property type="entry name" value="Paired amphipathic helix"/>
    <property type="match status" value="3"/>
</dbReference>
<dbReference type="FunFam" id="1.20.1160.11:FF:000001">
    <property type="entry name" value="Paired amphipathic helix protein Sin3"/>
    <property type="match status" value="1"/>
</dbReference>
<evidence type="ECO:0000256" key="8">
    <source>
        <dbReference type="SAM" id="MobiDB-lite"/>
    </source>
</evidence>
<comment type="caution">
    <text evidence="10">The sequence shown here is derived from an EMBL/GenBank/DDBJ whole genome shotgun (WGS) entry which is preliminary data.</text>
</comment>
<feature type="compositionally biased region" description="Acidic residues" evidence="8">
    <location>
        <begin position="991"/>
        <end position="1012"/>
    </location>
</feature>
<evidence type="ECO:0000313" key="10">
    <source>
        <dbReference type="EMBL" id="KAK2998671.1"/>
    </source>
</evidence>
<keyword evidence="3" id="KW-0677">Repeat</keyword>
<feature type="domain" description="Histone deacetylase interacting" evidence="9">
    <location>
        <begin position="477"/>
        <end position="577"/>
    </location>
</feature>
<dbReference type="SUPFAM" id="SSF47762">
    <property type="entry name" value="PAH2 domain"/>
    <property type="match status" value="3"/>
</dbReference>
<dbReference type="FunFam" id="1.20.1160.11:FF:000002">
    <property type="entry name" value="Paired amphipathic helix protein SIN3"/>
    <property type="match status" value="1"/>
</dbReference>
<evidence type="ECO:0000256" key="4">
    <source>
        <dbReference type="ARBA" id="ARBA00023015"/>
    </source>
</evidence>
<name>A0AA88UZ60_9ASTE</name>
<feature type="compositionally biased region" description="Basic and acidic residues" evidence="8">
    <location>
        <begin position="242"/>
        <end position="314"/>
    </location>
</feature>
<evidence type="ECO:0000259" key="9">
    <source>
        <dbReference type="SMART" id="SM00761"/>
    </source>
</evidence>
<feature type="compositionally biased region" description="Acidic residues" evidence="8">
    <location>
        <begin position="1029"/>
        <end position="1039"/>
    </location>
</feature>
<reference evidence="10" key="1">
    <citation type="submission" date="2022-12" db="EMBL/GenBank/DDBJ databases">
        <title>Draft genome assemblies for two species of Escallonia (Escalloniales).</title>
        <authorList>
            <person name="Chanderbali A."/>
            <person name="Dervinis C."/>
            <person name="Anghel I."/>
            <person name="Soltis D."/>
            <person name="Soltis P."/>
            <person name="Zapata F."/>
        </authorList>
    </citation>
    <scope>NUCLEOTIDE SEQUENCE</scope>
    <source>
        <strain evidence="10">UCBG64.0493</strain>
        <tissue evidence="10">Leaf</tissue>
    </source>
</reference>
<evidence type="ECO:0000256" key="1">
    <source>
        <dbReference type="ARBA" id="ARBA00004123"/>
    </source>
</evidence>
<sequence length="1369" mass="155075">MKRLRDDVYVNPQFKRPFGSSRAESYQPLVHGGGGGGGGGEGGGDGGTGGGGVAQKLTTNDALTYLKEVKEMFRDQREKYDMFLDVMKDFKAQRIDTTGVIARVKELFKGHNNLIFGFNTFLPKGYEITLVDEEEAPPKRTVEFEEAISFVNKIKNRFQNDDHVYKSFLDILNMYRKEHKGITEVYHEVAALFDDHPDLLEEFTRFLPDASATGSAHVTIGRHTFHRHDERSSAVPSMRPANMDKQRGRRDRINAPHTERDLSVERPDLDDDKTMIKLHKEQKKRAERENRDRRNRDQDYREPEHDNHRDVNMHRLAEKRKSARKVDDFGMNPGLASYNDKDAVKSMYNQEFAFCEKVKERLHSPEDYQAFLKCLHIYTTEIITRKELQSLVADLLGKYPDLMAGFNEFLEHSESIDGFLAGVMSKKSIWNEGHASKSVKVEERDKEHKREVEAAKEKDRYKEKYWGKSIQELDLSDCQRCTPSYRLLPQDYPIPTASQRSELGAQVLNDHWVSVTSGSEDYSFKHMRRNQYEESLFRCEDDRFELDMLLESVTSTAKRAEELLNSNPESSARVEENFTVLNLRCIERLYGDHGLDVMDILRKNPSLALPVILTRLKQKQEEWTKCRSDFNKVWADIYSKNHYKSLDHRSFYFKQQDSKTLVAEIKEIKEKQQKEDNVLLAIAAGSRHLISPNLEFEYSDIDVHEDLYKLIKYSCEEVCTTKEQFNKVIRLWTTFLEPMLGVPSRPHRLEGAEDVMISRHHVTKGAATCTGESDGNRDADNHVKSKLLCNGDESASPDYVATSRTSLVNGSTLTNEDGFRLEKEVKKTAGLDKVSGSNGTVSLGERSTSSDAVLNIGADTIRCKISLDITSGHDGTSSRPCNAAENSHGAKSNVDDLPSSERADVPGSVPVVNGDFTEGDKVSRYNDDSADLTKTEKEEGELSPNGDSEEENLVAYRDGGSQAMPSRKHTAESLHYQAGSGEETGCQDAGGENDADADADDEDSENASEACEDVSGSESAADECSREEHEEEEDGERDEIDGKAESEGEAEGMDDAHFVGGDGGSLAPSERFLLTAKPLSKHVDSAARDNEKDSRVFYGNDTFFVLFRLHQILYERLLSAKQNSTSAELKWRTAKDFSPHDLYARFMTALYNLLDGSADNAKFEDDCRAIIGNQSYVLFTLDKLIYKLVKQLQTVASDEMDNKLLQLYEYEKSRKADKYVDSVYYENSHVLLHEENIYRFECSSPPPHFFIQLMDDGNEKPEVVAVSLDPNFAAYLHKDFLSVAPGKKESPGVMLQRNKRKYADMDECSAICMALEGFHVVNGLECKMSCNSSKISYVLDTEDFSFRERRKRRGVSEGRSSCIEQARIQ</sequence>
<comment type="subcellular location">
    <subcellularLocation>
        <location evidence="1 7">Nucleus</location>
    </subcellularLocation>
</comment>